<feature type="compositionally biased region" description="Polar residues" evidence="2">
    <location>
        <begin position="2594"/>
        <end position="2610"/>
    </location>
</feature>
<feature type="coiled-coil region" evidence="1">
    <location>
        <begin position="3026"/>
        <end position="3074"/>
    </location>
</feature>
<feature type="compositionally biased region" description="Low complexity" evidence="2">
    <location>
        <begin position="2611"/>
        <end position="2622"/>
    </location>
</feature>
<feature type="coiled-coil region" evidence="1">
    <location>
        <begin position="2818"/>
        <end position="2913"/>
    </location>
</feature>
<feature type="coiled-coil region" evidence="1">
    <location>
        <begin position="3453"/>
        <end position="3494"/>
    </location>
</feature>
<feature type="coiled-coil region" evidence="1">
    <location>
        <begin position="937"/>
        <end position="994"/>
    </location>
</feature>
<feature type="coiled-coil region" evidence="1">
    <location>
        <begin position="297"/>
        <end position="324"/>
    </location>
</feature>
<reference evidence="4" key="1">
    <citation type="submission" date="2025-08" db="UniProtKB">
        <authorList>
            <consortium name="RefSeq"/>
        </authorList>
    </citation>
    <scope>IDENTIFICATION</scope>
    <source>
        <tissue evidence="4">Thorax and Abdomen</tissue>
    </source>
</reference>
<feature type="coiled-coil region" evidence="1">
    <location>
        <begin position="2628"/>
        <end position="2722"/>
    </location>
</feature>
<feature type="region of interest" description="Disordered" evidence="2">
    <location>
        <begin position="1"/>
        <end position="59"/>
    </location>
</feature>
<feature type="region of interest" description="Disordered" evidence="2">
    <location>
        <begin position="800"/>
        <end position="822"/>
    </location>
</feature>
<evidence type="ECO:0000256" key="1">
    <source>
        <dbReference type="SAM" id="Coils"/>
    </source>
</evidence>
<organism evidence="3 4">
    <name type="scientific">Neodiprion lecontei</name>
    <name type="common">Redheaded pine sawfly</name>
    <dbReference type="NCBI Taxonomy" id="441921"/>
    <lineage>
        <taxon>Eukaryota</taxon>
        <taxon>Metazoa</taxon>
        <taxon>Ecdysozoa</taxon>
        <taxon>Arthropoda</taxon>
        <taxon>Hexapoda</taxon>
        <taxon>Insecta</taxon>
        <taxon>Pterygota</taxon>
        <taxon>Neoptera</taxon>
        <taxon>Endopterygota</taxon>
        <taxon>Hymenoptera</taxon>
        <taxon>Tenthredinoidea</taxon>
        <taxon>Diprionidae</taxon>
        <taxon>Diprioninae</taxon>
        <taxon>Neodiprion</taxon>
    </lineage>
</organism>
<sequence>MADPGGGINQPLESYQPPKAATDQDLDVVADTKDVPSENKNQPEVQKETILHDKQSLKKKEEVVQEYARKLSKIKSRAKLSRRSKDASSSVEGTPETAAKSRISSPLVENFDDVDDISQAKTPKAKSSLLQKKLMENRKIFEQRSREMSENKRVVKEKVEAIRQQLDESDTTILELQKELTTTLPVQPIVITTQVASPGLEHFSLPDRDNRIAELSNKILELEATVLDLQENLKEKDSVINSKTKAITLMTADLSKKRKSTLDTLEDTKDEMRTMQANFVLIETSLKEKINSLLQQLQGRDSRINEYENTVEGLKEDLEKRRVTDVTTADFSRSTLDTLAETKEAMKSMQENFILIESSLKSKNKNLLDQLEEREMKLAETEERIFKLESAAGIVIPPDMKDLQSKLETLEQRNRQLQDEKYELQKSVAELQDKVISNESAVNNGLILEKDNRIAELENLIEELRKSNQLLLEESKTELQNQILELTSKNEEYSNKVDELEKLVHNLESEKNELLKRVPDDSYETKEDARVTKLSKELDDLNKSMIKLKAQHKSKVKSLQKQLENFKKVSDTNAELVKLGNQVTLLEEEKASAGDWQERISDLEAKISAQSNEIDSQVQAIATLENQKLDLIQELHAVKQEISALEAENADSENLRVTAEMKIVELEEQLDALHKSIADPKQFDLLSESEKKQYLDKIESLSQENNNLIVKLAKLEEKGTSDTGSTESFETLHETDRNELLKKIDMLSQENNDLIIRLTKLEEKTESTECFENLSDSTKNELMKKIELLVKENNSLTTKLSKVEEKSSSDTGSTESFERIPEHGDNLSRLDVLIQENNELVIKVIKLEEKLAEIEESPSHGPKSKTIDDDAMSNLECRVRALTQENADLVIQLTKLQERLGDKFSGNLIQQVESNESMIKERENVLSQENHSLVISVTKLKEKNENLEINLDLVTKERDNLKEAVDQMTTNTFARELIEKLNELNRKNQTTAQGIRDEITKLLHRLTEETVEDKDSVDYQGSVTVTLLENEMENYKKLISEQKVVIDDMKSKLSDTQEELLLQTKKIEDYQTEITNLGKLEMELKNTSSVIKEWELRCEEMEKKLKISESEKVIIEDAIKILEAEKLNMIKEFETKDFEMIKLKKELDETISQFELKCQEEFKIASVREEEITALKELVAKNDADLRDKSGTLQTDMITIDSLHKILNEYKSRIEEQNLTIESLNEEVARLNTSLVTSNAEINNAQATVDKLSAELENSKTSEEFNELVKTLQDSQEITKEMQNKIDEQANEIIMTHGKIENVTSNIRDMAERLAKREEEIAQHTETNKNLNEELHQAKSVESLLTTQISHLHNTLEQNSNYLEDLRQELSNAYRKLELVKAQHVEDREMQNRRLEDLIEELNIKLQENENLKFEIGEKEKLLSQNVTEETKLALELKVADLEGRLMESESKGKAQLDKMKKIAANLKKKVAQCQDLEAKVSDLEEKWNCEKSEKEAINNIIQENEFAIRDKDNKISELENKVIESEKQTAIALQNVEGLAHEIDTFKLRVNSLLEQVTEMGEEIEKLRMEISNRESLLEDEEVKKQNIISEYEAYKLQMQAAYEKQQNSLEETTECARELRVRMEVMESEYVEQLGLIQKLKAENGMLSSKETQINERLENVEKESEERKFLLEKLQKEKTDSTEKVLVHKAQTLDCEMSENAAKPSQEQSYTSVQALEAKLQERDAVIESLEIELGKSHDRVSKLEEALSAVEERRHSLERRTELLGAELEQSFRITEEASFSEDVLEQRLAMLMAKDEAISDKLNETIDENKELTEKIHSLQDINISLQEKIDAVEEELQYSREINEKLQNVDVLYSELLDKHTSQESQMKKIQQDLYEAKQYIDSSEREVTSQINQLDSDKKQLLEKCEKLEDLKVNLIQEIESLKDGVSLCRQRISELEAEVETQNESNQKLVAERAKRKESVSMVGDFPEKVEKLTSLLAEKEVEIENYQRRNMQLQMAAFVTPQQGDVSDVFDTTMLPNTSAPTNEIAMLNNLLAEKIRQYESVCIELENLKQRLANVVSENQQSLNEKDQYYAHLVTESQTLQAEFNQCRNELDRMTEALLEKNQKIDSLHAQFGDICAQLEVSGNHQSDNDKEIVRLTGIITAKDAEIEAIRNELDLANEELQTITTAKKENYSPTDDKNTLIDQLQNEKSIYESQLDDLKVQQKSAQEIVNQIISTAEQKVNKLYEIRDEGNTTNTNDLHKVASTFNELLADFETVKLENDELRLSQESYMNELMELKKHATTDDTNTNDQQVLELKSRVDEITQEKNALLDLLKAQELTINGLKNELDELLIEKESFEHQVSDSIIIINQLKNQQVQVVGNTAEKPISDSTPSQEPVEKNLHLEVDSEWDNRSSGKLDIDEEGWGWSAEEVQLEEQHQLSTTTLTPSAEIQLQTRVAELEDQIKELETKINNLEEESKAIQLKNVKLVKKLKEFKVRNELLEQKVKQQQPSCFSDLDSAIEEELKAQILRLEESLKSAIQEQKKSITEKEQLQKRLEVLTSANERFVEMKERQDMDIEVWQIRNKELTSKIQSLEWQLREISSNHEGSTTPSPQIRSQISVPPSEVDPSSDQLSKTQERIDGLCQQYKEEIDDLKEEMEALATENEQLQQLLEEQKNQMMPVQSKIGSEKSDIIVKYEELAKQNNNLQISLNKLQEEYSLLSKQYKQSLMDANDQVTAMRQLNELMRTELTAKSIEFDNEKQSLIKDTEECTLKINEMQHKLEQTRQENVMLLQKVEILETTNEELSSVSTSLSEVTELLNTRVQEVADLKQNYQQQYLERTETENNLRGNIENLRQELNNKQEEILRLQQSLTQEVSETMQKQGAELHGLQLQLLDKDQEIVKLRNELANVETDAQKCTLELQSHISHIELLEKESQHLKAMLLEKESSLEKTSAELTTCHQESTKNLSLLEYYQSELSKYSSEIERNQQQVHKLENSMIKQIAIADTDRTNLQSQLIDKSEKEQQIEELKVGLREKNSLNECLHQEIKKLSVELHSANDRISQLQTELEEKNVEIQKLNGILIEKEAATEKIRQQLNEGQLQIDSVQLSTSHQQEQGSAQEGVALADSYPRFKMAGDTDIQLLTDVDQLRSELSEKHEEIEQYKYMLSKNTYPELIQKLQDNINQLHTDKYQMEQSLEKKIQLLSEELACKQTEIENIRQATQGQREIVSGDNHEPVVVDQKPSIHQEAIAKLQNVLHDKEQEINELKFVIAQKDSQISLQDNANSQFDEFEIQETLRRLNVDLYTKQQEIEKLQASLVEKEKDINDLTVTKEQSEKDRNLISKLTSEKKLIMEEAEKVLQSKLADKEAEIDELKQRLVIETQELLATLQLKETDVINLRMQMEQSNSHYIDNLRNKDEELLLSKSDLAENERRLAEVSVTKDAEIHNLKVQIHDKDVRIDEMAALMEEEERQLNELRQVVESKEEEIINLKTLLAETVQEYEIIQKSLSRNRSTESAVTPDERKTESADTIDRPLEEGDNLMSHPVVSVEGELDLALYMLHQRDVRCEELTLELMQLLEERDTLQLRLSNAIRINEELRQQKTTMSSPKTEALPSTSSNEPIVEHPSPSRTEGPIEIATDALNVETLPAGEDKSALAQKLSQLHTVHQRRDVRLCDDRESRHTQQMSFVTRRDMLNSLPPEAAARLVNANYTLSRDVQSQSSVLMNWLWGKSTPKVMHM</sequence>
<gene>
    <name evidence="4" type="primary">LOC107222625</name>
</gene>
<keyword evidence="1" id="KW-0175">Coiled coil</keyword>
<evidence type="ECO:0000313" key="4">
    <source>
        <dbReference type="RefSeq" id="XP_046599651.1"/>
    </source>
</evidence>
<feature type="compositionally biased region" description="Polar residues" evidence="2">
    <location>
        <begin position="3595"/>
        <end position="3614"/>
    </location>
</feature>
<feature type="region of interest" description="Disordered" evidence="2">
    <location>
        <begin position="2594"/>
        <end position="2627"/>
    </location>
</feature>
<feature type="region of interest" description="Disordered" evidence="2">
    <location>
        <begin position="74"/>
        <end position="105"/>
    </location>
</feature>
<feature type="coiled-coil region" evidence="1">
    <location>
        <begin position="2270"/>
        <end position="2351"/>
    </location>
</feature>
<feature type="coiled-coil region" evidence="1">
    <location>
        <begin position="1807"/>
        <end position="2005"/>
    </location>
</feature>
<protein>
    <submittedName>
        <fullName evidence="4">Golgin subfamily B member 1 isoform X2</fullName>
    </submittedName>
</protein>
<proteinExistence type="predicted"/>
<feature type="coiled-coil region" evidence="1">
    <location>
        <begin position="2041"/>
        <end position="2121"/>
    </location>
</feature>
<name>A0ABM3GHA0_NEOLC</name>
<feature type="compositionally biased region" description="Basic and acidic residues" evidence="2">
    <location>
        <begin position="45"/>
        <end position="59"/>
    </location>
</feature>
<dbReference type="PANTHER" id="PTHR23159">
    <property type="entry name" value="CENTROSOMAL PROTEIN 2"/>
    <property type="match status" value="1"/>
</dbReference>
<feature type="coiled-coil region" evidence="1">
    <location>
        <begin position="830"/>
        <end position="899"/>
    </location>
</feature>
<feature type="region of interest" description="Disordered" evidence="2">
    <location>
        <begin position="3503"/>
        <end position="3533"/>
    </location>
</feature>
<feature type="coiled-coil region" evidence="1">
    <location>
        <begin position="2963"/>
        <end position="2990"/>
    </location>
</feature>
<feature type="coiled-coil region" evidence="1">
    <location>
        <begin position="2759"/>
        <end position="2793"/>
    </location>
</feature>
<feature type="region of interest" description="Disordered" evidence="2">
    <location>
        <begin position="3594"/>
        <end position="3627"/>
    </location>
</feature>
<evidence type="ECO:0000313" key="3">
    <source>
        <dbReference type="Proteomes" id="UP000829291"/>
    </source>
</evidence>
<dbReference type="PANTHER" id="PTHR23159:SF31">
    <property type="entry name" value="CENTROSOME-ASSOCIATED PROTEIN CEP250 ISOFORM X1"/>
    <property type="match status" value="1"/>
</dbReference>
<feature type="coiled-coil region" evidence="1">
    <location>
        <begin position="2150"/>
        <end position="2212"/>
    </location>
</feature>
<feature type="coiled-coil region" evidence="1">
    <location>
        <begin position="212"/>
        <end position="239"/>
    </location>
</feature>
<dbReference type="Proteomes" id="UP000829291">
    <property type="component" value="Chromosome 6"/>
</dbReference>
<dbReference type="GeneID" id="107222625"/>
<accession>A0ABM3GHA0</accession>
<feature type="coiled-coil region" evidence="1">
    <location>
        <begin position="1207"/>
        <end position="1683"/>
    </location>
</feature>
<feature type="coiled-coil region" evidence="1">
    <location>
        <begin position="1025"/>
        <end position="1125"/>
    </location>
</feature>
<feature type="compositionally biased region" description="Basic and acidic residues" evidence="2">
    <location>
        <begin position="3514"/>
        <end position="3530"/>
    </location>
</feature>
<dbReference type="RefSeq" id="XP_046599651.1">
    <property type="nucleotide sequence ID" value="XM_046743695.1"/>
</dbReference>
<evidence type="ECO:0000256" key="2">
    <source>
        <dbReference type="SAM" id="MobiDB-lite"/>
    </source>
</evidence>
<feature type="coiled-coil region" evidence="1">
    <location>
        <begin position="1716"/>
        <end position="1764"/>
    </location>
</feature>
<feature type="coiled-coil region" evidence="1">
    <location>
        <begin position="3139"/>
        <end position="3214"/>
    </location>
</feature>
<keyword evidence="3" id="KW-1185">Reference proteome</keyword>
<feature type="coiled-coil region" evidence="1">
    <location>
        <begin position="3290"/>
        <end position="3377"/>
    </location>
</feature>